<comment type="caution">
    <text evidence="10">The sequence shown here is derived from an EMBL/GenBank/DDBJ whole genome shotgun (WGS) entry which is preliminary data.</text>
</comment>
<evidence type="ECO:0000256" key="8">
    <source>
        <dbReference type="SAM" id="Phobius"/>
    </source>
</evidence>
<comment type="subcellular location">
    <subcellularLocation>
        <location evidence="1">Cell membrane</location>
        <topology evidence="1">Multi-pass membrane protein</topology>
    </subcellularLocation>
</comment>
<dbReference type="SMART" id="SM00014">
    <property type="entry name" value="acidPPc"/>
    <property type="match status" value="1"/>
</dbReference>
<dbReference type="EMBL" id="JAIOIV010000094">
    <property type="protein sequence ID" value="MBZ0156870.1"/>
    <property type="molecule type" value="Genomic_DNA"/>
</dbReference>
<evidence type="ECO:0000259" key="9">
    <source>
        <dbReference type="SMART" id="SM00014"/>
    </source>
</evidence>
<dbReference type="Pfam" id="PF01569">
    <property type="entry name" value="PAP2"/>
    <property type="match status" value="1"/>
</dbReference>
<feature type="transmembrane region" description="Helical" evidence="8">
    <location>
        <begin position="169"/>
        <end position="187"/>
    </location>
</feature>
<dbReference type="PANTHER" id="PTHR33908:SF11">
    <property type="entry name" value="MEMBRANE PROTEIN"/>
    <property type="match status" value="1"/>
</dbReference>
<evidence type="ECO:0000256" key="2">
    <source>
        <dbReference type="ARBA" id="ARBA00022475"/>
    </source>
</evidence>
<keyword evidence="6 8" id="KW-1133">Transmembrane helix</keyword>
<evidence type="ECO:0000256" key="6">
    <source>
        <dbReference type="ARBA" id="ARBA00022989"/>
    </source>
</evidence>
<sequence length="730" mass="81710">MPMDFPLVDTLLFFAINHGTSHPFLDIVMPVLTGRGYLLLLLYPLVLSWKGYKERRTQGTGSLLETVFWVVLIAFLSFLVTDWISNEIKKFFLRVRPCYTLEGVKVLVGCTQSGSLPSNHASNVFAIAVPLFYYTRKHVPWKIGIYPFVIAALIAYSRVYVGVHYPSDVLTGMVLGAAVSLTMIALSHRVRSAYRTRPASTVLFTVLTALSLFRIYYILHGPLDLSPDEAHYWEWSRRLDLSYYSKGPMISYLIFLGTSLFGDTVFGIRVMAVIFSAASSLVLFKLTNLLYGDRGGGTRQGIPPETYEGCSAALLLQFVPLFAPFGIVFSIDSPFIFFWTLSLLLFWVAVKEEPQNGATRKESGASPYFSWILLGISVGLGLLTKYTMAFFYLSGLLFLLLSEKRSLLKTGRPYSALLTSLVVFSPVIIWNVHHDWVTIKHTAGQAHVAAGFVLSPKSFFEFLGSQVGVITPLLFALLFYSLFAVRAREGGPASLFLLTFTLPILLFFLAKSIQGKVQVNWAMTGYITGLIAFSRLYFGKGEVRGKRNGRGRRVLLVSTFCMVLLVFSVSHYPSLLKLPPKKDPSSRLRGWEVLGTEVSRAYADLSRKGPLLLFSDSYQVASELAFYVEGHPKTFSINLGRRMNQYDLWPDINTEAQSIKRRTGASSPGIINGIFVKIGRADIPQEVAGAFDSCEKRIVTVTEREYLLREYSLFTCYNFKGLKSGKPVMF</sequence>
<keyword evidence="4 10" id="KW-0808">Transferase</keyword>
<dbReference type="InterPro" id="IPR038731">
    <property type="entry name" value="RgtA/B/C-like"/>
</dbReference>
<reference evidence="10" key="1">
    <citation type="journal article" date="2021" name="bioRxiv">
        <title>Unraveling nitrogen, sulfur and carbon metabolic pathways and microbial community transcriptional responses to substrate deprivation and toxicity stresses in a bioreactor mimicking anoxic brackish coastal sediment conditions.</title>
        <authorList>
            <person name="Martins P.D."/>
            <person name="Echeveste M.J."/>
            <person name="Arshad A."/>
            <person name="Kurth J."/>
            <person name="Ouboter H."/>
            <person name="Jetten M.S.M."/>
            <person name="Welte C.U."/>
        </authorList>
    </citation>
    <scope>NUCLEOTIDE SEQUENCE</scope>
    <source>
        <strain evidence="10">MAG_39</strain>
    </source>
</reference>
<organism evidence="10 11">
    <name type="scientific">Candidatus Nitrobium versatile</name>
    <dbReference type="NCBI Taxonomy" id="2884831"/>
    <lineage>
        <taxon>Bacteria</taxon>
        <taxon>Pseudomonadati</taxon>
        <taxon>Nitrospirota</taxon>
        <taxon>Nitrospiria</taxon>
        <taxon>Nitrospirales</taxon>
        <taxon>Nitrospiraceae</taxon>
        <taxon>Candidatus Nitrobium</taxon>
    </lineage>
</organism>
<reference evidence="10" key="2">
    <citation type="submission" date="2021-08" db="EMBL/GenBank/DDBJ databases">
        <authorList>
            <person name="Dalcin Martins P."/>
        </authorList>
    </citation>
    <scope>NUCLEOTIDE SEQUENCE</scope>
    <source>
        <strain evidence="10">MAG_39</strain>
    </source>
</reference>
<dbReference type="Pfam" id="PF13231">
    <property type="entry name" value="PMT_2"/>
    <property type="match status" value="1"/>
</dbReference>
<keyword evidence="3 10" id="KW-0328">Glycosyltransferase</keyword>
<feature type="transmembrane region" description="Helical" evidence="8">
    <location>
        <begin position="199"/>
        <end position="219"/>
    </location>
</feature>
<feature type="transmembrane region" description="Helical" evidence="8">
    <location>
        <begin position="266"/>
        <end position="284"/>
    </location>
</feature>
<keyword evidence="7 8" id="KW-0472">Membrane</keyword>
<dbReference type="SUPFAM" id="SSF48317">
    <property type="entry name" value="Acid phosphatase/Vanadium-dependent haloperoxidase"/>
    <property type="match status" value="1"/>
</dbReference>
<dbReference type="EC" id="2.4.-.-" evidence="10"/>
<protein>
    <submittedName>
        <fullName evidence="10">Glycosyltransferase family 39 protein</fullName>
        <ecNumber evidence="10">2.4.-.-</ecNumber>
    </submittedName>
</protein>
<evidence type="ECO:0000313" key="11">
    <source>
        <dbReference type="Proteomes" id="UP000705867"/>
    </source>
</evidence>
<dbReference type="GO" id="GO:0016763">
    <property type="term" value="F:pentosyltransferase activity"/>
    <property type="evidence" value="ECO:0007669"/>
    <property type="project" value="TreeGrafter"/>
</dbReference>
<feature type="domain" description="Phosphatidic acid phosphatase type 2/haloperoxidase" evidence="9">
    <location>
        <begin position="70"/>
        <end position="184"/>
    </location>
</feature>
<dbReference type="GO" id="GO:0009103">
    <property type="term" value="P:lipopolysaccharide biosynthetic process"/>
    <property type="evidence" value="ECO:0007669"/>
    <property type="project" value="UniProtKB-ARBA"/>
</dbReference>
<feature type="transmembrane region" description="Helical" evidence="8">
    <location>
        <begin position="143"/>
        <end position="163"/>
    </location>
</feature>
<feature type="transmembrane region" description="Helical" evidence="8">
    <location>
        <begin position="321"/>
        <end position="348"/>
    </location>
</feature>
<dbReference type="Proteomes" id="UP000705867">
    <property type="component" value="Unassembled WGS sequence"/>
</dbReference>
<dbReference type="PANTHER" id="PTHR33908">
    <property type="entry name" value="MANNOSYLTRANSFERASE YKCB-RELATED"/>
    <property type="match status" value="1"/>
</dbReference>
<dbReference type="InterPro" id="IPR050297">
    <property type="entry name" value="LipidA_mod_glycosyltrf_83"/>
</dbReference>
<name>A0A953M1L8_9BACT</name>
<gene>
    <name evidence="10" type="ORF">K8I29_11765</name>
</gene>
<dbReference type="InterPro" id="IPR000326">
    <property type="entry name" value="PAP2/HPO"/>
</dbReference>
<feature type="transmembrane region" description="Helical" evidence="8">
    <location>
        <begin position="554"/>
        <end position="572"/>
    </location>
</feature>
<evidence type="ECO:0000256" key="1">
    <source>
        <dbReference type="ARBA" id="ARBA00004651"/>
    </source>
</evidence>
<accession>A0A953M1L8</accession>
<feature type="transmembrane region" description="Helical" evidence="8">
    <location>
        <begin position="462"/>
        <end position="483"/>
    </location>
</feature>
<dbReference type="AlphaFoldDB" id="A0A953M1L8"/>
<evidence type="ECO:0000256" key="3">
    <source>
        <dbReference type="ARBA" id="ARBA00022676"/>
    </source>
</evidence>
<feature type="transmembrane region" description="Helical" evidence="8">
    <location>
        <begin position="24"/>
        <end position="46"/>
    </location>
</feature>
<dbReference type="GO" id="GO:0005886">
    <property type="term" value="C:plasma membrane"/>
    <property type="evidence" value="ECO:0007669"/>
    <property type="project" value="UniProtKB-SubCell"/>
</dbReference>
<dbReference type="InterPro" id="IPR036938">
    <property type="entry name" value="PAP2/HPO_sf"/>
</dbReference>
<feature type="transmembrane region" description="Helical" evidence="8">
    <location>
        <begin position="413"/>
        <end position="432"/>
    </location>
</feature>
<proteinExistence type="predicted"/>
<evidence type="ECO:0000313" key="10">
    <source>
        <dbReference type="EMBL" id="MBZ0156870.1"/>
    </source>
</evidence>
<feature type="transmembrane region" description="Helical" evidence="8">
    <location>
        <begin position="368"/>
        <end position="401"/>
    </location>
</feature>
<evidence type="ECO:0000256" key="4">
    <source>
        <dbReference type="ARBA" id="ARBA00022679"/>
    </source>
</evidence>
<feature type="transmembrane region" description="Helical" evidence="8">
    <location>
        <begin position="66"/>
        <end position="84"/>
    </location>
</feature>
<keyword evidence="5 8" id="KW-0812">Transmembrane</keyword>
<feature type="transmembrane region" description="Helical" evidence="8">
    <location>
        <begin position="519"/>
        <end position="538"/>
    </location>
</feature>
<evidence type="ECO:0000256" key="7">
    <source>
        <dbReference type="ARBA" id="ARBA00023136"/>
    </source>
</evidence>
<feature type="transmembrane region" description="Helical" evidence="8">
    <location>
        <begin position="495"/>
        <end position="513"/>
    </location>
</feature>
<dbReference type="Gene3D" id="1.20.144.10">
    <property type="entry name" value="Phosphatidic acid phosphatase type 2/haloperoxidase"/>
    <property type="match status" value="1"/>
</dbReference>
<keyword evidence="2" id="KW-1003">Cell membrane</keyword>
<evidence type="ECO:0000256" key="5">
    <source>
        <dbReference type="ARBA" id="ARBA00022692"/>
    </source>
</evidence>